<reference evidence="2 3" key="1">
    <citation type="journal article" date="2019" name="Int. J. Syst. Evol. Microbiol.">
        <title>The Global Catalogue of Microorganisms (GCM) 10K type strain sequencing project: providing services to taxonomists for standard genome sequencing and annotation.</title>
        <authorList>
            <consortium name="The Broad Institute Genomics Platform"/>
            <consortium name="The Broad Institute Genome Sequencing Center for Infectious Disease"/>
            <person name="Wu L."/>
            <person name="Ma J."/>
        </authorList>
    </citation>
    <scope>NUCLEOTIDE SEQUENCE [LARGE SCALE GENOMIC DNA]</scope>
    <source>
        <strain evidence="2 3">JCM 12928</strain>
    </source>
</reference>
<feature type="domain" description="Glycosyl hydrolase family 13 catalytic" evidence="1">
    <location>
        <begin position="28"/>
        <end position="487"/>
    </location>
</feature>
<organism evidence="2 3">
    <name type="scientific">Brevundimonas kwangchunensis</name>
    <dbReference type="NCBI Taxonomy" id="322163"/>
    <lineage>
        <taxon>Bacteria</taxon>
        <taxon>Pseudomonadati</taxon>
        <taxon>Pseudomonadota</taxon>
        <taxon>Alphaproteobacteria</taxon>
        <taxon>Caulobacterales</taxon>
        <taxon>Caulobacteraceae</taxon>
        <taxon>Brevundimonas</taxon>
    </lineage>
</organism>
<dbReference type="EMBL" id="BAAAGA010000001">
    <property type="protein sequence ID" value="GAA0611331.1"/>
    <property type="molecule type" value="Genomic_DNA"/>
</dbReference>
<protein>
    <submittedName>
        <fullName evidence="2">Alpha-amylase family glycosyl hydrolase</fullName>
    </submittedName>
</protein>
<proteinExistence type="predicted"/>
<gene>
    <name evidence="2" type="ORF">GCM10009422_02770</name>
</gene>
<dbReference type="InterPro" id="IPR017853">
    <property type="entry name" value="GH"/>
</dbReference>
<dbReference type="Proteomes" id="UP001501352">
    <property type="component" value="Unassembled WGS sequence"/>
</dbReference>
<dbReference type="PANTHER" id="PTHR10357">
    <property type="entry name" value="ALPHA-AMYLASE FAMILY MEMBER"/>
    <property type="match status" value="1"/>
</dbReference>
<dbReference type="SUPFAM" id="SSF51445">
    <property type="entry name" value="(Trans)glycosidases"/>
    <property type="match status" value="1"/>
</dbReference>
<evidence type="ECO:0000259" key="1">
    <source>
        <dbReference type="SMART" id="SM00642"/>
    </source>
</evidence>
<dbReference type="InterPro" id="IPR006047">
    <property type="entry name" value="GH13_cat_dom"/>
</dbReference>
<keyword evidence="2" id="KW-0378">Hydrolase</keyword>
<dbReference type="Pfam" id="PF00128">
    <property type="entry name" value="Alpha-amylase"/>
    <property type="match status" value="1"/>
</dbReference>
<sequence>MLAVIPALAQDPVAAMRDRPAEDEVIYFLLPDRFANGDASNDRGGLSGDRLVTGYDPTDPGFYHGGDLRGLTGRLDYLQGLGVTALWIAPIFANKTVQGPAGHESAAYHGYWITDFTRVDPHFGTNDDFRALVAAAHGRGMKVYLDIVINHTADVIRYRECPANDCGYRWKGDYPYQRRGGLEGEAINTGFDGSNFDALTRPDYAYTPYAPAGEDDIKVPAWLNDVSLYHNRGNSVWYGESALDGDFAGLDDLFTEHPRVVEGMIDIYGDWIEQYGIDGFRIDTARHVNPEFWQAFVPAMLERARAKGIPNFHIFGETYDFVVADAARHTVVDGLPSVLDFASQRAIQEAATGTAGPINLAQVLRADPIYAGGAETARRLPTFTGNHDLGRIGHLILKALPNVGDAELLDRSALAHAMVLLGRGVPVIYYGDEQGFTGDGDDRRARQDMFETQVPTYADDRRVGLASGPFDTSADMYRRIAEMTRVRAADGRLRRGRVAIRIADQTPGVLAISRLDDTGETVVVFNTSTEARDVNVPVEAGSPSWRASLGVCPARAAAPGVLSISVPALGYLVCVSEGPA</sequence>
<dbReference type="Gene3D" id="2.60.40.1180">
    <property type="entry name" value="Golgi alpha-mannosidase II"/>
    <property type="match status" value="1"/>
</dbReference>
<evidence type="ECO:0000313" key="2">
    <source>
        <dbReference type="EMBL" id="GAA0611331.1"/>
    </source>
</evidence>
<dbReference type="CDD" id="cd11339">
    <property type="entry name" value="AmyAc_bac_CMD_like_2"/>
    <property type="match status" value="1"/>
</dbReference>
<evidence type="ECO:0000313" key="3">
    <source>
        <dbReference type="Proteomes" id="UP001501352"/>
    </source>
</evidence>
<dbReference type="SMART" id="SM00642">
    <property type="entry name" value="Aamy"/>
    <property type="match status" value="1"/>
</dbReference>
<accession>A0ABN1GH28</accession>
<keyword evidence="3" id="KW-1185">Reference proteome</keyword>
<dbReference type="GO" id="GO:0016787">
    <property type="term" value="F:hydrolase activity"/>
    <property type="evidence" value="ECO:0007669"/>
    <property type="project" value="UniProtKB-KW"/>
</dbReference>
<dbReference type="Gene3D" id="3.20.20.80">
    <property type="entry name" value="Glycosidases"/>
    <property type="match status" value="1"/>
</dbReference>
<dbReference type="InterPro" id="IPR013780">
    <property type="entry name" value="Glyco_hydro_b"/>
</dbReference>
<dbReference type="PANTHER" id="PTHR10357:SF209">
    <property type="entry name" value="PERIPLASMIC ALPHA-AMYLASE"/>
    <property type="match status" value="1"/>
</dbReference>
<name>A0ABN1GH28_9CAUL</name>
<comment type="caution">
    <text evidence="2">The sequence shown here is derived from an EMBL/GenBank/DDBJ whole genome shotgun (WGS) entry which is preliminary data.</text>
</comment>